<reference evidence="1 2" key="1">
    <citation type="submission" date="2021-03" db="EMBL/GenBank/DDBJ databases">
        <title>Genomic Encyclopedia of Type Strains, Phase IV (KMG-IV): sequencing the most valuable type-strain genomes for metagenomic binning, comparative biology and taxonomic classification.</title>
        <authorList>
            <person name="Goeker M."/>
        </authorList>
    </citation>
    <scope>NUCLEOTIDE SEQUENCE [LARGE SCALE GENOMIC DNA]</scope>
    <source>
        <strain evidence="1 2">DSM 27138</strain>
    </source>
</reference>
<evidence type="ECO:0000313" key="1">
    <source>
        <dbReference type="EMBL" id="MBP2019091.1"/>
    </source>
</evidence>
<evidence type="ECO:0000313" key="2">
    <source>
        <dbReference type="Proteomes" id="UP001519289"/>
    </source>
</evidence>
<accession>A0ABS4JU77</accession>
<dbReference type="RefSeq" id="WP_209467211.1">
    <property type="nucleotide sequence ID" value="NZ_JAGGLG010000022.1"/>
</dbReference>
<proteinExistence type="predicted"/>
<comment type="caution">
    <text evidence="1">The sequence shown here is derived from an EMBL/GenBank/DDBJ whole genome shotgun (WGS) entry which is preliminary data.</text>
</comment>
<organism evidence="1 2">
    <name type="scientific">Symbiobacterium terraclitae</name>
    <dbReference type="NCBI Taxonomy" id="557451"/>
    <lineage>
        <taxon>Bacteria</taxon>
        <taxon>Bacillati</taxon>
        <taxon>Bacillota</taxon>
        <taxon>Clostridia</taxon>
        <taxon>Eubacteriales</taxon>
        <taxon>Symbiobacteriaceae</taxon>
        <taxon>Symbiobacterium</taxon>
    </lineage>
</organism>
<protein>
    <submittedName>
        <fullName evidence="1">Uncharacterized protein</fullName>
    </submittedName>
</protein>
<sequence>MSTKLRNATHGKVRSLASARTDHLAWTLRDRLRERLQGEQAAATVDWGLARFFPEEIFEELEPETCTLAADWLAFEFLALYGGSLAQEMAEDDPTLTADERAVLLAWAEGAVPGFFRVMEASEREATLSRIPDEVPFVARTLGATVAPGNVVMTWLLPTGPALHFGLHTALLDERLTDGLRHVLDVEMALLRRQRPRASWDDLYRGLWPRIIWYLFLLGNGADVTCIKAPPGPSARWDGLPVEGAPDWWREVATAVRLHVDAVARISENPPYGAERLWWDAALALNPRRSRPDGWVAGVLYVFRRYILGDSLVTQAEVAGECGVSVATVGSRARQIVKALGAAEYDLRYVDLLAPEVRILWELHCLGSIGSLVYGGSDLSSVPPETRLALHSMLREMSRRLRD</sequence>
<dbReference type="Proteomes" id="UP001519289">
    <property type="component" value="Unassembled WGS sequence"/>
</dbReference>
<name>A0ABS4JU77_9FIRM</name>
<dbReference type="EMBL" id="JAGGLG010000022">
    <property type="protein sequence ID" value="MBP2019091.1"/>
    <property type="molecule type" value="Genomic_DNA"/>
</dbReference>
<keyword evidence="2" id="KW-1185">Reference proteome</keyword>
<gene>
    <name evidence="1" type="ORF">J2Z79_002508</name>
</gene>